<name>A0A1W2EIU3_9BACT</name>
<dbReference type="InterPro" id="IPR050903">
    <property type="entry name" value="Bact_Chemotaxis_MeTrfase"/>
</dbReference>
<organism evidence="7 8">
    <name type="scientific">Desulfocicer vacuolatum DSM 3385</name>
    <dbReference type="NCBI Taxonomy" id="1121400"/>
    <lineage>
        <taxon>Bacteria</taxon>
        <taxon>Pseudomonadati</taxon>
        <taxon>Thermodesulfobacteriota</taxon>
        <taxon>Desulfobacteria</taxon>
        <taxon>Desulfobacterales</taxon>
        <taxon>Desulfobacteraceae</taxon>
        <taxon>Desulfocicer</taxon>
    </lineage>
</organism>
<evidence type="ECO:0000256" key="5">
    <source>
        <dbReference type="ARBA" id="ARBA00022691"/>
    </source>
</evidence>
<keyword evidence="3 7" id="KW-0489">Methyltransferase</keyword>
<dbReference type="SUPFAM" id="SSF47757">
    <property type="entry name" value="Chemotaxis receptor methyltransferase CheR, N-terminal domain"/>
    <property type="match status" value="1"/>
</dbReference>
<protein>
    <recommendedName>
        <fullName evidence="2">protein-glutamate O-methyltransferase</fullName>
        <ecNumber evidence="2">2.1.1.80</ecNumber>
    </recommendedName>
</protein>
<evidence type="ECO:0000256" key="1">
    <source>
        <dbReference type="ARBA" id="ARBA00001541"/>
    </source>
</evidence>
<dbReference type="InterPro" id="IPR000780">
    <property type="entry name" value="CheR_MeTrfase"/>
</dbReference>
<dbReference type="InterPro" id="IPR036804">
    <property type="entry name" value="CheR_N_sf"/>
</dbReference>
<evidence type="ECO:0000313" key="7">
    <source>
        <dbReference type="EMBL" id="SMD09525.1"/>
    </source>
</evidence>
<dbReference type="Proteomes" id="UP000192418">
    <property type="component" value="Unassembled WGS sequence"/>
</dbReference>
<feature type="domain" description="CheR-type methyltransferase" evidence="6">
    <location>
        <begin position="1"/>
        <end position="258"/>
    </location>
</feature>
<dbReference type="EMBL" id="FWXY01000032">
    <property type="protein sequence ID" value="SMD09525.1"/>
    <property type="molecule type" value="Genomic_DNA"/>
</dbReference>
<dbReference type="InterPro" id="IPR029063">
    <property type="entry name" value="SAM-dependent_MTases_sf"/>
</dbReference>
<sequence length="284" mass="32178">MDKITPAECALFSKYICEVSGISVDPAKAYLFETRLGGLLKELRISSYEALHGRARADATRKLEQQIIDRIATNETLFFRDEKPFELLRHKILPDLIDKRAPRCRGGLPIPIRIWSAACATGQEIYSIAIVLKELLPDLKQYNIRLLATDISGKAIARASSGRFNQFEMGRGLPKDMQQKYFTLQGGDWQINDEIRAMVAFRKLNLLHPFAGLGKFDIILLRNVAIYFNIETRKKVFQKICGVLENDGYLIIGSTESLTSICPDMVPRRYLKSIFYQPQNGSGV</sequence>
<reference evidence="7 8" key="1">
    <citation type="submission" date="2017-04" db="EMBL/GenBank/DDBJ databases">
        <authorList>
            <person name="Afonso C.L."/>
            <person name="Miller P.J."/>
            <person name="Scott M.A."/>
            <person name="Spackman E."/>
            <person name="Goraichik I."/>
            <person name="Dimitrov K.M."/>
            <person name="Suarez D.L."/>
            <person name="Swayne D.E."/>
        </authorList>
    </citation>
    <scope>NUCLEOTIDE SEQUENCE [LARGE SCALE GENOMIC DNA]</scope>
    <source>
        <strain evidence="7 8">DSM 3385</strain>
    </source>
</reference>
<dbReference type="OrthoDB" id="9786165at2"/>
<dbReference type="PANTHER" id="PTHR24422">
    <property type="entry name" value="CHEMOTAXIS PROTEIN METHYLTRANSFERASE"/>
    <property type="match status" value="1"/>
</dbReference>
<dbReference type="Gene3D" id="3.40.50.150">
    <property type="entry name" value="Vaccinia Virus protein VP39"/>
    <property type="match status" value="1"/>
</dbReference>
<accession>A0A1W2EIU3</accession>
<dbReference type="InterPro" id="IPR022642">
    <property type="entry name" value="CheR_C"/>
</dbReference>
<keyword evidence="5" id="KW-0949">S-adenosyl-L-methionine</keyword>
<dbReference type="SMART" id="SM00138">
    <property type="entry name" value="MeTrc"/>
    <property type="match status" value="1"/>
</dbReference>
<dbReference type="EC" id="2.1.1.80" evidence="2"/>
<proteinExistence type="predicted"/>
<gene>
    <name evidence="7" type="ORF">SAMN02746065_13217</name>
</gene>
<evidence type="ECO:0000259" key="6">
    <source>
        <dbReference type="PROSITE" id="PS50123"/>
    </source>
</evidence>
<dbReference type="STRING" id="1121400.SAMN02746065_13217"/>
<comment type="catalytic activity">
    <reaction evidence="1">
        <text>L-glutamyl-[protein] + S-adenosyl-L-methionine = [protein]-L-glutamate 5-O-methyl ester + S-adenosyl-L-homocysteine</text>
        <dbReference type="Rhea" id="RHEA:24452"/>
        <dbReference type="Rhea" id="RHEA-COMP:10208"/>
        <dbReference type="Rhea" id="RHEA-COMP:10311"/>
        <dbReference type="ChEBI" id="CHEBI:29973"/>
        <dbReference type="ChEBI" id="CHEBI:57856"/>
        <dbReference type="ChEBI" id="CHEBI:59789"/>
        <dbReference type="ChEBI" id="CHEBI:82795"/>
        <dbReference type="EC" id="2.1.1.80"/>
    </reaction>
</comment>
<keyword evidence="8" id="KW-1185">Reference proteome</keyword>
<dbReference type="PANTHER" id="PTHR24422:SF21">
    <property type="entry name" value="CHEMOTAXIS PROTEIN METHYLTRANSFERASE 1"/>
    <property type="match status" value="1"/>
</dbReference>
<evidence type="ECO:0000313" key="8">
    <source>
        <dbReference type="Proteomes" id="UP000192418"/>
    </source>
</evidence>
<evidence type="ECO:0000256" key="3">
    <source>
        <dbReference type="ARBA" id="ARBA00022603"/>
    </source>
</evidence>
<dbReference type="GO" id="GO:0032259">
    <property type="term" value="P:methylation"/>
    <property type="evidence" value="ECO:0007669"/>
    <property type="project" value="UniProtKB-KW"/>
</dbReference>
<dbReference type="PROSITE" id="PS50123">
    <property type="entry name" value="CHER"/>
    <property type="match status" value="1"/>
</dbReference>
<dbReference type="AlphaFoldDB" id="A0A1W2EIU3"/>
<dbReference type="Gene3D" id="1.10.155.10">
    <property type="entry name" value="Chemotaxis receptor methyltransferase CheR, N-terminal domain"/>
    <property type="match status" value="1"/>
</dbReference>
<evidence type="ECO:0000256" key="4">
    <source>
        <dbReference type="ARBA" id="ARBA00022679"/>
    </source>
</evidence>
<keyword evidence="4 7" id="KW-0808">Transferase</keyword>
<dbReference type="GO" id="GO:0008983">
    <property type="term" value="F:protein-glutamate O-methyltransferase activity"/>
    <property type="evidence" value="ECO:0007669"/>
    <property type="project" value="UniProtKB-EC"/>
</dbReference>
<evidence type="ECO:0000256" key="2">
    <source>
        <dbReference type="ARBA" id="ARBA00012534"/>
    </source>
</evidence>
<dbReference type="PRINTS" id="PR00996">
    <property type="entry name" value="CHERMTFRASE"/>
</dbReference>
<dbReference type="Pfam" id="PF01739">
    <property type="entry name" value="CheR"/>
    <property type="match status" value="1"/>
</dbReference>
<dbReference type="RefSeq" id="WP_084071566.1">
    <property type="nucleotide sequence ID" value="NZ_FWXY01000032.1"/>
</dbReference>
<dbReference type="SUPFAM" id="SSF53335">
    <property type="entry name" value="S-adenosyl-L-methionine-dependent methyltransferases"/>
    <property type="match status" value="1"/>
</dbReference>